<name>A0A137P2S5_CONC2</name>
<sequence length="210" mass="24615">MIIEGYRWSKVLRKCVTCSNAYDQNDFTLTLDLSPYLPEHSPIQTTESFLSDYDSKSTTSTPSAAQPKFESLEETLHYFTQKDRFMQKISVKKEAQIPTQRLADLVTQLIRGEGYKHNIKITFRTYLKEIKVFSHRVDSRVARNHFLKTLACCTGLWLPMLPAHRYYHNKNTIQLYANYDMCLSPEYWLINHQIQITDAVQDYLKSSIRS</sequence>
<keyword evidence="2" id="KW-1185">Reference proteome</keyword>
<proteinExistence type="predicted"/>
<organism evidence="1 2">
    <name type="scientific">Conidiobolus coronatus (strain ATCC 28846 / CBS 209.66 / NRRL 28638)</name>
    <name type="common">Delacroixia coronata</name>
    <dbReference type="NCBI Taxonomy" id="796925"/>
    <lineage>
        <taxon>Eukaryota</taxon>
        <taxon>Fungi</taxon>
        <taxon>Fungi incertae sedis</taxon>
        <taxon>Zoopagomycota</taxon>
        <taxon>Entomophthoromycotina</taxon>
        <taxon>Entomophthoromycetes</taxon>
        <taxon>Entomophthorales</taxon>
        <taxon>Ancylistaceae</taxon>
        <taxon>Conidiobolus</taxon>
    </lineage>
</organism>
<dbReference type="Proteomes" id="UP000070444">
    <property type="component" value="Unassembled WGS sequence"/>
</dbReference>
<protein>
    <submittedName>
        <fullName evidence="1">Uncharacterized protein</fullName>
    </submittedName>
</protein>
<dbReference type="AlphaFoldDB" id="A0A137P2S5"/>
<accession>A0A137P2S5</accession>
<dbReference type="EMBL" id="KQ964542">
    <property type="protein sequence ID" value="KXN69258.1"/>
    <property type="molecule type" value="Genomic_DNA"/>
</dbReference>
<evidence type="ECO:0000313" key="1">
    <source>
        <dbReference type="EMBL" id="KXN69258.1"/>
    </source>
</evidence>
<reference evidence="1 2" key="1">
    <citation type="journal article" date="2015" name="Genome Biol. Evol.">
        <title>Phylogenomic analyses indicate that early fungi evolved digesting cell walls of algal ancestors of land plants.</title>
        <authorList>
            <person name="Chang Y."/>
            <person name="Wang S."/>
            <person name="Sekimoto S."/>
            <person name="Aerts A.L."/>
            <person name="Choi C."/>
            <person name="Clum A."/>
            <person name="LaButti K.M."/>
            <person name="Lindquist E.A."/>
            <person name="Yee Ngan C."/>
            <person name="Ohm R.A."/>
            <person name="Salamov A.A."/>
            <person name="Grigoriev I.V."/>
            <person name="Spatafora J.W."/>
            <person name="Berbee M.L."/>
        </authorList>
    </citation>
    <scope>NUCLEOTIDE SEQUENCE [LARGE SCALE GENOMIC DNA]</scope>
    <source>
        <strain evidence="1 2">NRRL 28638</strain>
    </source>
</reference>
<evidence type="ECO:0000313" key="2">
    <source>
        <dbReference type="Proteomes" id="UP000070444"/>
    </source>
</evidence>
<gene>
    <name evidence="1" type="ORF">CONCODRAFT_79417</name>
</gene>